<dbReference type="Proteomes" id="UP001597079">
    <property type="component" value="Unassembled WGS sequence"/>
</dbReference>
<name>A0ABW4JJJ1_9BACL</name>
<evidence type="ECO:0000259" key="1">
    <source>
        <dbReference type="Pfam" id="PF13228"/>
    </source>
</evidence>
<gene>
    <name evidence="2" type="ORF">ACFSB2_11055</name>
</gene>
<dbReference type="RefSeq" id="WP_377943106.1">
    <property type="nucleotide sequence ID" value="NZ_JBHUCX010000028.1"/>
</dbReference>
<dbReference type="InterPro" id="IPR025117">
    <property type="entry name" value="DUF4037"/>
</dbReference>
<accession>A0ABW4JJJ1</accession>
<sequence>MQGLELCRRFFFEVGLPEIQKQLPELLPHLAAGLSGGSQCHGNDDEQSRDHDWGPGFIVWLDDVAFHRFNQPLHAMLDTLPQEYLGYGWQKVTAAQKSCTIAEIKAFMRAKIGVVRRPDDDATWLTIPEEQLFELSHTAIFYDAPAEITNRIQSFANYPEEIWKNRMVKALRELWQWKVRHIERAMKRKDVITAQLLWGKFCEHAMKAGFLLNHEYAPYDKWRYVQFLKLPEFGQEVGTWISSGLNDANQMVDAAQKIQSLYTQKLYAMGFTPAEMPDSGYEDMELQAYAVAIYTTIQNSEIRADLALSPFGRRSIPAN</sequence>
<organism evidence="2 3">
    <name type="scientific">Alicyclobacillus fodiniaquatilis</name>
    <dbReference type="NCBI Taxonomy" id="1661150"/>
    <lineage>
        <taxon>Bacteria</taxon>
        <taxon>Bacillati</taxon>
        <taxon>Bacillota</taxon>
        <taxon>Bacilli</taxon>
        <taxon>Bacillales</taxon>
        <taxon>Alicyclobacillaceae</taxon>
        <taxon>Alicyclobacillus</taxon>
    </lineage>
</organism>
<comment type="caution">
    <text evidence="2">The sequence shown here is derived from an EMBL/GenBank/DDBJ whole genome shotgun (WGS) entry which is preliminary data.</text>
</comment>
<proteinExistence type="predicted"/>
<feature type="domain" description="DUF4037" evidence="1">
    <location>
        <begin position="124"/>
        <end position="222"/>
    </location>
</feature>
<keyword evidence="3" id="KW-1185">Reference proteome</keyword>
<protein>
    <submittedName>
        <fullName evidence="2">DUF4037 domain-containing protein</fullName>
    </submittedName>
</protein>
<dbReference type="EMBL" id="JBHUCX010000028">
    <property type="protein sequence ID" value="MFD1675232.1"/>
    <property type="molecule type" value="Genomic_DNA"/>
</dbReference>
<reference evidence="3" key="1">
    <citation type="journal article" date="2019" name="Int. J. Syst. Evol. Microbiol.">
        <title>The Global Catalogue of Microorganisms (GCM) 10K type strain sequencing project: providing services to taxonomists for standard genome sequencing and annotation.</title>
        <authorList>
            <consortium name="The Broad Institute Genomics Platform"/>
            <consortium name="The Broad Institute Genome Sequencing Center for Infectious Disease"/>
            <person name="Wu L."/>
            <person name="Ma J."/>
        </authorList>
    </citation>
    <scope>NUCLEOTIDE SEQUENCE [LARGE SCALE GENOMIC DNA]</scope>
    <source>
        <strain evidence="3">CGMCC 1.12286</strain>
    </source>
</reference>
<dbReference type="Pfam" id="PF13228">
    <property type="entry name" value="DUF4037"/>
    <property type="match status" value="1"/>
</dbReference>
<evidence type="ECO:0000313" key="2">
    <source>
        <dbReference type="EMBL" id="MFD1675232.1"/>
    </source>
</evidence>
<evidence type="ECO:0000313" key="3">
    <source>
        <dbReference type="Proteomes" id="UP001597079"/>
    </source>
</evidence>